<reference evidence="1 2" key="1">
    <citation type="submission" date="2020-08" db="EMBL/GenBank/DDBJ databases">
        <title>Genomic Encyclopedia of Type Strains, Phase IV (KMG-IV): sequencing the most valuable type-strain genomes for metagenomic binning, comparative biology and taxonomic classification.</title>
        <authorList>
            <person name="Goeker M."/>
        </authorList>
    </citation>
    <scope>NUCLEOTIDE SEQUENCE [LARGE SCALE GENOMIC DNA]</scope>
    <source>
        <strain evidence="1 2">DSM 25895</strain>
    </source>
</reference>
<dbReference type="EMBL" id="JACIJE010000008">
    <property type="protein sequence ID" value="MBB5690909.1"/>
    <property type="molecule type" value="Genomic_DNA"/>
</dbReference>
<dbReference type="AlphaFoldDB" id="A0A840XWA3"/>
<comment type="caution">
    <text evidence="1">The sequence shown here is derived from an EMBL/GenBank/DDBJ whole genome shotgun (WGS) entry which is preliminary data.</text>
</comment>
<sequence>MQQIATITHLKGLADHARLSHAHWLRSVRQGGSGNYGPAYCIEGAGIWRRRLGELLAQIRDAERAR</sequence>
<dbReference type="Proteomes" id="UP000562254">
    <property type="component" value="Unassembled WGS sequence"/>
</dbReference>
<evidence type="ECO:0000313" key="2">
    <source>
        <dbReference type="Proteomes" id="UP000562254"/>
    </source>
</evidence>
<gene>
    <name evidence="1" type="ORF">FHS88_003049</name>
</gene>
<dbReference type="RefSeq" id="WP_184486260.1">
    <property type="nucleotide sequence ID" value="NZ_JAAEDJ010000166.1"/>
</dbReference>
<accession>A0A840XWA3</accession>
<proteinExistence type="predicted"/>
<name>A0A840XWA3_9PROT</name>
<evidence type="ECO:0000313" key="1">
    <source>
        <dbReference type="EMBL" id="MBB5690909.1"/>
    </source>
</evidence>
<keyword evidence="2" id="KW-1185">Reference proteome</keyword>
<organism evidence="1 2">
    <name type="scientific">Neoroseomonas alkaliterrae</name>
    <dbReference type="NCBI Taxonomy" id="1452450"/>
    <lineage>
        <taxon>Bacteria</taxon>
        <taxon>Pseudomonadati</taxon>
        <taxon>Pseudomonadota</taxon>
        <taxon>Alphaproteobacteria</taxon>
        <taxon>Acetobacterales</taxon>
        <taxon>Acetobacteraceae</taxon>
        <taxon>Neoroseomonas</taxon>
    </lineage>
</organism>
<protein>
    <submittedName>
        <fullName evidence="1">Uncharacterized protein</fullName>
    </submittedName>
</protein>